<name>A0A9W4K620_9EURO</name>
<evidence type="ECO:0000313" key="3">
    <source>
        <dbReference type="Proteomes" id="UP001154252"/>
    </source>
</evidence>
<gene>
    <name evidence="2" type="ORF">PEGY_LOCUS50</name>
</gene>
<evidence type="ECO:0000313" key="2">
    <source>
        <dbReference type="EMBL" id="CAG8880501.1"/>
    </source>
</evidence>
<protein>
    <submittedName>
        <fullName evidence="2">Uncharacterized protein</fullName>
    </submittedName>
</protein>
<keyword evidence="3" id="KW-1185">Reference proteome</keyword>
<feature type="region of interest" description="Disordered" evidence="1">
    <location>
        <begin position="56"/>
        <end position="85"/>
    </location>
</feature>
<accession>A0A9W4K620</accession>
<organism evidence="2 3">
    <name type="scientific">Penicillium egyptiacum</name>
    <dbReference type="NCBI Taxonomy" id="1303716"/>
    <lineage>
        <taxon>Eukaryota</taxon>
        <taxon>Fungi</taxon>
        <taxon>Dikarya</taxon>
        <taxon>Ascomycota</taxon>
        <taxon>Pezizomycotina</taxon>
        <taxon>Eurotiomycetes</taxon>
        <taxon>Eurotiomycetidae</taxon>
        <taxon>Eurotiales</taxon>
        <taxon>Aspergillaceae</taxon>
        <taxon>Penicillium</taxon>
    </lineage>
</organism>
<comment type="caution">
    <text evidence="2">The sequence shown here is derived from an EMBL/GenBank/DDBJ whole genome shotgun (WGS) entry which is preliminary data.</text>
</comment>
<feature type="non-terminal residue" evidence="2">
    <location>
        <position position="1"/>
    </location>
</feature>
<dbReference type="EMBL" id="CAJVRC010000087">
    <property type="protein sequence ID" value="CAG8880501.1"/>
    <property type="molecule type" value="Genomic_DNA"/>
</dbReference>
<evidence type="ECO:0000256" key="1">
    <source>
        <dbReference type="SAM" id="MobiDB-lite"/>
    </source>
</evidence>
<dbReference type="Proteomes" id="UP001154252">
    <property type="component" value="Unassembled WGS sequence"/>
</dbReference>
<feature type="compositionally biased region" description="Basic and acidic residues" evidence="1">
    <location>
        <begin position="59"/>
        <end position="68"/>
    </location>
</feature>
<proteinExistence type="predicted"/>
<feature type="non-terminal residue" evidence="2">
    <location>
        <position position="85"/>
    </location>
</feature>
<feature type="region of interest" description="Disordered" evidence="1">
    <location>
        <begin position="1"/>
        <end position="30"/>
    </location>
</feature>
<reference evidence="2" key="1">
    <citation type="submission" date="2021-07" db="EMBL/GenBank/DDBJ databases">
        <authorList>
            <person name="Branca A.L. A."/>
        </authorList>
    </citation>
    <scope>NUCLEOTIDE SEQUENCE</scope>
</reference>
<dbReference type="AlphaFoldDB" id="A0A9W4K620"/>
<sequence>LGADEELIHPPAETESPPGPEQPWEARSTEPQVVLPQVQQLACGIADQLLRHHGCPSDGHIEQEEEARAASGQRIVSLREATQQT</sequence>